<comment type="pathway">
    <text evidence="1 7">Carbohydrate degradation; pentose phosphate pathway; D-ribulose 5-phosphate from D-glucose 6-phosphate (oxidative stage): step 1/3.</text>
</comment>
<keyword evidence="11" id="KW-1185">Reference proteome</keyword>
<dbReference type="NCBIfam" id="TIGR00871">
    <property type="entry name" value="zwf"/>
    <property type="match status" value="1"/>
</dbReference>
<evidence type="ECO:0000259" key="9">
    <source>
        <dbReference type="Pfam" id="PF02781"/>
    </source>
</evidence>
<feature type="domain" description="Glucose-6-phosphate dehydrogenase NAD-binding" evidence="8">
    <location>
        <begin position="51"/>
        <end position="226"/>
    </location>
</feature>
<dbReference type="InterPro" id="IPR019796">
    <property type="entry name" value="G6P_DH_AS"/>
</dbReference>
<dbReference type="Gene3D" id="3.30.360.10">
    <property type="entry name" value="Dihydrodipicolinate Reductase, domain 2"/>
    <property type="match status" value="1"/>
</dbReference>
<dbReference type="OrthoDB" id="60984at2759"/>
<dbReference type="PROSITE" id="PS00069">
    <property type="entry name" value="G6P_DEHYDROGENASE"/>
    <property type="match status" value="1"/>
</dbReference>
<dbReference type="RefSeq" id="XP_012199256.1">
    <property type="nucleotide sequence ID" value="XM_012343866.1"/>
</dbReference>
<dbReference type="Proteomes" id="UP000030745">
    <property type="component" value="Unassembled WGS sequence"/>
</dbReference>
<dbReference type="EMBL" id="KK583203">
    <property type="protein sequence ID" value="KDO30075.1"/>
    <property type="molecule type" value="Genomic_DNA"/>
</dbReference>
<keyword evidence="3 7" id="KW-0313">Glucose metabolism</keyword>
<evidence type="ECO:0000256" key="6">
    <source>
        <dbReference type="ARBA" id="ARBA00023277"/>
    </source>
</evidence>
<comment type="similarity">
    <text evidence="2 7">Belongs to the glucose-6-phosphate dehydrogenase family.</text>
</comment>
<organism evidence="10 11">
    <name type="scientific">Saprolegnia parasitica (strain CBS 223.65)</name>
    <dbReference type="NCBI Taxonomy" id="695850"/>
    <lineage>
        <taxon>Eukaryota</taxon>
        <taxon>Sar</taxon>
        <taxon>Stramenopiles</taxon>
        <taxon>Oomycota</taxon>
        <taxon>Saprolegniomycetes</taxon>
        <taxon>Saprolegniales</taxon>
        <taxon>Saprolegniaceae</taxon>
        <taxon>Saprolegnia</taxon>
    </lineage>
</organism>
<evidence type="ECO:0000256" key="3">
    <source>
        <dbReference type="ARBA" id="ARBA00022526"/>
    </source>
</evidence>
<dbReference type="SUPFAM" id="SSF51735">
    <property type="entry name" value="NAD(P)-binding Rossmann-fold domains"/>
    <property type="match status" value="1"/>
</dbReference>
<keyword evidence="4 7" id="KW-0521">NADP</keyword>
<dbReference type="SUPFAM" id="SSF55347">
    <property type="entry name" value="Glyceraldehyde-3-phosphate dehydrogenase-like, C-terminal domain"/>
    <property type="match status" value="1"/>
</dbReference>
<feature type="domain" description="Glucose-6-phosphate dehydrogenase C-terminal" evidence="9">
    <location>
        <begin position="228"/>
        <end position="522"/>
    </location>
</feature>
<sequence length="535" mass="59995">MRTHAIVVPDRSFCDLEGRCEVHSSILRLHSMSDDRATSCTYKHQALTIFVIGASGDLAKKKTYPSLYDLFEHGFLPPHTIIVGYARSKKSDAEFRAFIAGYLKTKDEAKKAAFLDMCIYRAGAYDSASDVGAVSKEMSLLENATGFEIKNRLFYFAIPPNVFVPIGTSIKASALSSAGWNRLIVEKPFGHDLASFSELSRDMSALFTEDEIYRIDHYLGKEMVQNLMLLRFANNTFEPLWNRNYISSVMITFKEDIGTQGRGGYFDSYGIIRDVMQNHLLQVLSLVAMEPPVRASGADYSNFVRDEKVKVLECIDPVSLDNTVMGQYTGNEKEVGYLDDPTVPQGSVTPTFATVVMNIKNARWDGVPFIMKAGKALNERKVEVRIQFKPAPGASHMFPGADIPRNELVLRLQPNEAVYMKTNVKSPGLSTKAVASELDLTYHERYADTYLPDAYTRLVLDVLRGKQATFVRDDELKAAWKIFTPLLDEIESNRVQPIPYAFGSRGPKESDELVKKVGFEYHSGTYTYARKGSLL</sequence>
<evidence type="ECO:0000313" key="10">
    <source>
        <dbReference type="EMBL" id="KDO30075.1"/>
    </source>
</evidence>
<dbReference type="HAMAP" id="MF_00966">
    <property type="entry name" value="G6PD"/>
    <property type="match status" value="1"/>
</dbReference>
<evidence type="ECO:0000259" key="8">
    <source>
        <dbReference type="Pfam" id="PF00479"/>
    </source>
</evidence>
<dbReference type="InterPro" id="IPR022675">
    <property type="entry name" value="G6P_DH_C"/>
</dbReference>
<dbReference type="OMA" id="ERAGYYE"/>
<comment type="catalytic activity">
    <reaction evidence="7">
        <text>D-glucose 6-phosphate + NADP(+) = 6-phospho-D-glucono-1,5-lactone + NADPH + H(+)</text>
        <dbReference type="Rhea" id="RHEA:15841"/>
        <dbReference type="ChEBI" id="CHEBI:15378"/>
        <dbReference type="ChEBI" id="CHEBI:57783"/>
        <dbReference type="ChEBI" id="CHEBI:57955"/>
        <dbReference type="ChEBI" id="CHEBI:58349"/>
        <dbReference type="ChEBI" id="CHEBI:61548"/>
        <dbReference type="EC" id="1.1.1.49"/>
    </reaction>
</comment>
<name>A0A067CLI6_SAPPC</name>
<dbReference type="Gene3D" id="3.40.50.720">
    <property type="entry name" value="NAD(P)-binding Rossmann-like Domain"/>
    <property type="match status" value="1"/>
</dbReference>
<dbReference type="InterPro" id="IPR022674">
    <property type="entry name" value="G6P_DH_NAD-bd"/>
</dbReference>
<dbReference type="GeneID" id="24127668"/>
<dbReference type="GO" id="GO:0004345">
    <property type="term" value="F:glucose-6-phosphate dehydrogenase activity"/>
    <property type="evidence" value="ECO:0007669"/>
    <property type="project" value="UniProtKB-EC"/>
</dbReference>
<dbReference type="AlphaFoldDB" id="A0A067CLI6"/>
<dbReference type="Pfam" id="PF02781">
    <property type="entry name" value="G6PD_C"/>
    <property type="match status" value="1"/>
</dbReference>
<evidence type="ECO:0000256" key="4">
    <source>
        <dbReference type="ARBA" id="ARBA00022857"/>
    </source>
</evidence>
<dbReference type="EC" id="1.1.1.49" evidence="7"/>
<evidence type="ECO:0000256" key="7">
    <source>
        <dbReference type="RuleBase" id="RU362120"/>
    </source>
</evidence>
<protein>
    <recommendedName>
        <fullName evidence="7">Glucose-6-phosphate 1-dehydrogenase</fullName>
        <ecNumber evidence="7">1.1.1.49</ecNumber>
    </recommendedName>
</protein>
<accession>A0A067CLI6</accession>
<dbReference type="InterPro" id="IPR036291">
    <property type="entry name" value="NAD(P)-bd_dom_sf"/>
</dbReference>
<evidence type="ECO:0000313" key="11">
    <source>
        <dbReference type="Proteomes" id="UP000030745"/>
    </source>
</evidence>
<dbReference type="Pfam" id="PF00479">
    <property type="entry name" value="G6PD_N"/>
    <property type="match status" value="1"/>
</dbReference>
<dbReference type="UniPathway" id="UPA00115">
    <property type="reaction ID" value="UER00408"/>
</dbReference>
<dbReference type="PANTHER" id="PTHR23429:SF0">
    <property type="entry name" value="GLUCOSE-6-PHOSPHATE 1-DEHYDROGENASE"/>
    <property type="match status" value="1"/>
</dbReference>
<proteinExistence type="inferred from homology"/>
<dbReference type="InterPro" id="IPR001282">
    <property type="entry name" value="G6P_DH"/>
</dbReference>
<keyword evidence="5 7" id="KW-0560">Oxidoreductase</keyword>
<dbReference type="KEGG" id="spar:SPRG_05266"/>
<evidence type="ECO:0000256" key="5">
    <source>
        <dbReference type="ARBA" id="ARBA00023002"/>
    </source>
</evidence>
<dbReference type="GO" id="GO:0009051">
    <property type="term" value="P:pentose-phosphate shunt, oxidative branch"/>
    <property type="evidence" value="ECO:0007669"/>
    <property type="project" value="TreeGrafter"/>
</dbReference>
<dbReference type="GO" id="GO:0050661">
    <property type="term" value="F:NADP binding"/>
    <property type="evidence" value="ECO:0007669"/>
    <property type="project" value="InterPro"/>
</dbReference>
<dbReference type="GO" id="GO:0006006">
    <property type="term" value="P:glucose metabolic process"/>
    <property type="evidence" value="ECO:0007669"/>
    <property type="project" value="UniProtKB-KW"/>
</dbReference>
<reference evidence="10 11" key="1">
    <citation type="journal article" date="2013" name="PLoS Genet.">
        <title>Distinctive expansion of potential virulence genes in the genome of the oomycete fish pathogen Saprolegnia parasitica.</title>
        <authorList>
            <person name="Jiang R.H."/>
            <person name="de Bruijn I."/>
            <person name="Haas B.J."/>
            <person name="Belmonte R."/>
            <person name="Lobach L."/>
            <person name="Christie J."/>
            <person name="van den Ackerveken G."/>
            <person name="Bottin A."/>
            <person name="Bulone V."/>
            <person name="Diaz-Moreno S.M."/>
            <person name="Dumas B."/>
            <person name="Fan L."/>
            <person name="Gaulin E."/>
            <person name="Govers F."/>
            <person name="Grenville-Briggs L.J."/>
            <person name="Horner N.R."/>
            <person name="Levin J.Z."/>
            <person name="Mammella M."/>
            <person name="Meijer H.J."/>
            <person name="Morris P."/>
            <person name="Nusbaum C."/>
            <person name="Oome S."/>
            <person name="Phillips A.J."/>
            <person name="van Rooyen D."/>
            <person name="Rzeszutek E."/>
            <person name="Saraiva M."/>
            <person name="Secombes C.J."/>
            <person name="Seidl M.F."/>
            <person name="Snel B."/>
            <person name="Stassen J.H."/>
            <person name="Sykes S."/>
            <person name="Tripathy S."/>
            <person name="van den Berg H."/>
            <person name="Vega-Arreguin J.C."/>
            <person name="Wawra S."/>
            <person name="Young S.K."/>
            <person name="Zeng Q."/>
            <person name="Dieguez-Uribeondo J."/>
            <person name="Russ C."/>
            <person name="Tyler B.M."/>
            <person name="van West P."/>
        </authorList>
    </citation>
    <scope>NUCLEOTIDE SEQUENCE [LARGE SCALE GENOMIC DNA]</scope>
    <source>
        <strain evidence="10 11">CBS 223.65</strain>
    </source>
</reference>
<evidence type="ECO:0000256" key="1">
    <source>
        <dbReference type="ARBA" id="ARBA00004937"/>
    </source>
</evidence>
<comment type="function">
    <text evidence="7">Catalyzes the rate-limiting step of the oxidative pentose-phosphate pathway, which represents a route for the dissimilation of carbohydrates besides glycolysis.</text>
</comment>
<dbReference type="VEuPathDB" id="FungiDB:SPRG_05266"/>
<dbReference type="PRINTS" id="PR00079">
    <property type="entry name" value="G6PDHDRGNASE"/>
</dbReference>
<gene>
    <name evidence="10" type="ORF">SPRG_05266</name>
</gene>
<evidence type="ECO:0000256" key="2">
    <source>
        <dbReference type="ARBA" id="ARBA00009975"/>
    </source>
</evidence>
<dbReference type="PIRSF" id="PIRSF000110">
    <property type="entry name" value="G6PD"/>
    <property type="match status" value="1"/>
</dbReference>
<keyword evidence="6 7" id="KW-0119">Carbohydrate metabolism</keyword>
<dbReference type="STRING" id="695850.A0A067CLI6"/>
<dbReference type="PANTHER" id="PTHR23429">
    <property type="entry name" value="GLUCOSE-6-PHOSPHATE 1-DEHYDROGENASE G6PD"/>
    <property type="match status" value="1"/>
</dbReference>